<accession>A0A939GJP5</accession>
<gene>
    <name evidence="2" type="ORF">J2I47_14160</name>
</gene>
<evidence type="ECO:0000256" key="1">
    <source>
        <dbReference type="SAM" id="SignalP"/>
    </source>
</evidence>
<evidence type="ECO:0000313" key="2">
    <source>
        <dbReference type="EMBL" id="MBO0937698.1"/>
    </source>
</evidence>
<sequence length="266" mass="29410">MTIKIIVGMLLGWVLAGAAMAQAGFQVEPPKLYFDEDAGKLSPVRIKLTNPTKVRMVIRASCADWRRDSVGEKQFYAPGKLPHSCCPYLRVQPETIELLPGGEQTMLVSLNPDRPVPAQLHNGMLMLTQINEREIAEAQGVKSGFIFKVQLGVHLYHTPRNVKLKTIGIDTVAVTKGSGDRRVRVRVNNTGEMQLESHMRVELTNLKTAEELKLESVSVNSMPGERIWVNAPLPAKLPSGRYLIITIIDSGPDVPLQVAELETDVK</sequence>
<feature type="chain" id="PRO_5037945950" description="P pilus assembly protein, chaperone PapD" evidence="1">
    <location>
        <begin position="22"/>
        <end position="266"/>
    </location>
</feature>
<evidence type="ECO:0008006" key="4">
    <source>
        <dbReference type="Google" id="ProtNLM"/>
    </source>
</evidence>
<organism evidence="2 3">
    <name type="scientific">Fibrella rubiginis</name>
    <dbReference type="NCBI Taxonomy" id="2817060"/>
    <lineage>
        <taxon>Bacteria</taxon>
        <taxon>Pseudomonadati</taxon>
        <taxon>Bacteroidota</taxon>
        <taxon>Cytophagia</taxon>
        <taxon>Cytophagales</taxon>
        <taxon>Spirosomataceae</taxon>
        <taxon>Fibrella</taxon>
    </lineage>
</organism>
<evidence type="ECO:0000313" key="3">
    <source>
        <dbReference type="Proteomes" id="UP000664034"/>
    </source>
</evidence>
<comment type="caution">
    <text evidence="2">The sequence shown here is derived from an EMBL/GenBank/DDBJ whole genome shotgun (WGS) entry which is preliminary data.</text>
</comment>
<dbReference type="EMBL" id="JAFMYV010000006">
    <property type="protein sequence ID" value="MBO0937698.1"/>
    <property type="molecule type" value="Genomic_DNA"/>
</dbReference>
<feature type="signal peptide" evidence="1">
    <location>
        <begin position="1"/>
        <end position="21"/>
    </location>
</feature>
<dbReference type="Proteomes" id="UP000664034">
    <property type="component" value="Unassembled WGS sequence"/>
</dbReference>
<dbReference type="RefSeq" id="WP_207365236.1">
    <property type="nucleotide sequence ID" value="NZ_JAFMYV010000006.1"/>
</dbReference>
<reference evidence="2" key="1">
    <citation type="submission" date="2021-03" db="EMBL/GenBank/DDBJ databases">
        <title>Fibrella sp. HMF5335 genome sequencing and assembly.</title>
        <authorList>
            <person name="Kang H."/>
            <person name="Kim H."/>
            <person name="Bae S."/>
            <person name="Joh K."/>
        </authorList>
    </citation>
    <scope>NUCLEOTIDE SEQUENCE</scope>
    <source>
        <strain evidence="2">HMF5335</strain>
    </source>
</reference>
<name>A0A939GJP5_9BACT</name>
<proteinExistence type="predicted"/>
<keyword evidence="1" id="KW-0732">Signal</keyword>
<keyword evidence="3" id="KW-1185">Reference proteome</keyword>
<protein>
    <recommendedName>
        <fullName evidence="4">P pilus assembly protein, chaperone PapD</fullName>
    </recommendedName>
</protein>
<dbReference type="AlphaFoldDB" id="A0A939GJP5"/>